<accession>A0AAV9FKV3</accession>
<evidence type="ECO:0000313" key="1">
    <source>
        <dbReference type="EMBL" id="KAK1326102.1"/>
    </source>
</evidence>
<keyword evidence="2" id="KW-1185">Reference proteome</keyword>
<name>A0AAV9FKV3_ACOCL</name>
<reference evidence="1" key="1">
    <citation type="journal article" date="2023" name="Nat. Commun.">
        <title>Diploid and tetraploid genomes of Acorus and the evolution of monocots.</title>
        <authorList>
            <person name="Ma L."/>
            <person name="Liu K.W."/>
            <person name="Li Z."/>
            <person name="Hsiao Y.Y."/>
            <person name="Qi Y."/>
            <person name="Fu T."/>
            <person name="Tang G.D."/>
            <person name="Zhang D."/>
            <person name="Sun W.H."/>
            <person name="Liu D.K."/>
            <person name="Li Y."/>
            <person name="Chen G.Z."/>
            <person name="Liu X.D."/>
            <person name="Liao X.Y."/>
            <person name="Jiang Y.T."/>
            <person name="Yu X."/>
            <person name="Hao Y."/>
            <person name="Huang J."/>
            <person name="Zhao X.W."/>
            <person name="Ke S."/>
            <person name="Chen Y.Y."/>
            <person name="Wu W.L."/>
            <person name="Hsu J.L."/>
            <person name="Lin Y.F."/>
            <person name="Huang M.D."/>
            <person name="Li C.Y."/>
            <person name="Huang L."/>
            <person name="Wang Z.W."/>
            <person name="Zhao X."/>
            <person name="Zhong W.Y."/>
            <person name="Peng D.H."/>
            <person name="Ahmad S."/>
            <person name="Lan S."/>
            <person name="Zhang J.S."/>
            <person name="Tsai W.C."/>
            <person name="Van de Peer Y."/>
            <person name="Liu Z.J."/>
        </authorList>
    </citation>
    <scope>NUCLEOTIDE SEQUENCE</scope>
    <source>
        <strain evidence="1">CP</strain>
    </source>
</reference>
<proteinExistence type="predicted"/>
<protein>
    <recommendedName>
        <fullName evidence="3">Aminotransferase-like plant mobile domain-containing protein</fullName>
    </recommendedName>
</protein>
<evidence type="ECO:0000313" key="2">
    <source>
        <dbReference type="Proteomes" id="UP001180020"/>
    </source>
</evidence>
<organism evidence="1 2">
    <name type="scientific">Acorus calamus</name>
    <name type="common">Sweet flag</name>
    <dbReference type="NCBI Taxonomy" id="4465"/>
    <lineage>
        <taxon>Eukaryota</taxon>
        <taxon>Viridiplantae</taxon>
        <taxon>Streptophyta</taxon>
        <taxon>Embryophyta</taxon>
        <taxon>Tracheophyta</taxon>
        <taxon>Spermatophyta</taxon>
        <taxon>Magnoliopsida</taxon>
        <taxon>Liliopsida</taxon>
        <taxon>Acoraceae</taxon>
        <taxon>Acorus</taxon>
    </lineage>
</organism>
<dbReference type="EMBL" id="JAUJYO010000001">
    <property type="protein sequence ID" value="KAK1326102.1"/>
    <property type="molecule type" value="Genomic_DNA"/>
</dbReference>
<dbReference type="Proteomes" id="UP001180020">
    <property type="component" value="Unassembled WGS sequence"/>
</dbReference>
<reference evidence="1" key="2">
    <citation type="submission" date="2023-06" db="EMBL/GenBank/DDBJ databases">
        <authorList>
            <person name="Ma L."/>
            <person name="Liu K.-W."/>
            <person name="Li Z."/>
            <person name="Hsiao Y.-Y."/>
            <person name="Qi Y."/>
            <person name="Fu T."/>
            <person name="Tang G."/>
            <person name="Zhang D."/>
            <person name="Sun W.-H."/>
            <person name="Liu D.-K."/>
            <person name="Li Y."/>
            <person name="Chen G.-Z."/>
            <person name="Liu X.-D."/>
            <person name="Liao X.-Y."/>
            <person name="Jiang Y.-T."/>
            <person name="Yu X."/>
            <person name="Hao Y."/>
            <person name="Huang J."/>
            <person name="Zhao X.-W."/>
            <person name="Ke S."/>
            <person name="Chen Y.-Y."/>
            <person name="Wu W.-L."/>
            <person name="Hsu J.-L."/>
            <person name="Lin Y.-F."/>
            <person name="Huang M.-D."/>
            <person name="Li C.-Y."/>
            <person name="Huang L."/>
            <person name="Wang Z.-W."/>
            <person name="Zhao X."/>
            <person name="Zhong W.-Y."/>
            <person name="Peng D.-H."/>
            <person name="Ahmad S."/>
            <person name="Lan S."/>
            <person name="Zhang J.-S."/>
            <person name="Tsai W.-C."/>
            <person name="Van De Peer Y."/>
            <person name="Liu Z.-J."/>
        </authorList>
    </citation>
    <scope>NUCLEOTIDE SEQUENCE</scope>
    <source>
        <strain evidence="1">CP</strain>
        <tissue evidence="1">Leaves</tissue>
    </source>
</reference>
<gene>
    <name evidence="1" type="ORF">QJS10_CPA01g01855</name>
</gene>
<sequence>MARWHLEMNTFHLLVGEFGITLDDVNQIIGILVMVRMVSRPPIPTTEDVVKSDFFDSLGTFKESITIHLDLK</sequence>
<comment type="caution">
    <text evidence="1">The sequence shown here is derived from an EMBL/GenBank/DDBJ whole genome shotgun (WGS) entry which is preliminary data.</text>
</comment>
<dbReference type="AlphaFoldDB" id="A0AAV9FKV3"/>
<evidence type="ECO:0008006" key="3">
    <source>
        <dbReference type="Google" id="ProtNLM"/>
    </source>
</evidence>